<dbReference type="GO" id="GO:0016020">
    <property type="term" value="C:membrane"/>
    <property type="evidence" value="ECO:0007669"/>
    <property type="project" value="UniProtKB-SubCell"/>
</dbReference>
<dbReference type="RefSeq" id="WP_233787116.1">
    <property type="nucleotide sequence ID" value="NZ_RSCL01000030.1"/>
</dbReference>
<dbReference type="InterPro" id="IPR036890">
    <property type="entry name" value="HATPase_C_sf"/>
</dbReference>
<dbReference type="CDD" id="cd00082">
    <property type="entry name" value="HisKA"/>
    <property type="match status" value="1"/>
</dbReference>
<evidence type="ECO:0000256" key="8">
    <source>
        <dbReference type="SAM" id="Coils"/>
    </source>
</evidence>
<evidence type="ECO:0000256" key="1">
    <source>
        <dbReference type="ARBA" id="ARBA00000085"/>
    </source>
</evidence>
<organism evidence="12 13">
    <name type="scientific">Dulcicalothrix desertica PCC 7102</name>
    <dbReference type="NCBI Taxonomy" id="232991"/>
    <lineage>
        <taxon>Bacteria</taxon>
        <taxon>Bacillati</taxon>
        <taxon>Cyanobacteriota</taxon>
        <taxon>Cyanophyceae</taxon>
        <taxon>Nostocales</taxon>
        <taxon>Calotrichaceae</taxon>
        <taxon>Dulcicalothrix</taxon>
    </lineage>
</organism>
<evidence type="ECO:0000313" key="12">
    <source>
        <dbReference type="EMBL" id="RUS98052.1"/>
    </source>
</evidence>
<dbReference type="EC" id="2.7.13.3" evidence="3"/>
<keyword evidence="9" id="KW-1133">Transmembrane helix</keyword>
<dbReference type="Gene3D" id="1.10.287.130">
    <property type="match status" value="1"/>
</dbReference>
<keyword evidence="4" id="KW-0597">Phosphoprotein</keyword>
<evidence type="ECO:0000259" key="10">
    <source>
        <dbReference type="PROSITE" id="PS50109"/>
    </source>
</evidence>
<keyword evidence="7" id="KW-0902">Two-component regulatory system</keyword>
<feature type="coiled-coil region" evidence="8">
    <location>
        <begin position="343"/>
        <end position="373"/>
    </location>
</feature>
<dbReference type="AlphaFoldDB" id="A0A433UW17"/>
<feature type="domain" description="HAMP" evidence="11">
    <location>
        <begin position="292"/>
        <end position="344"/>
    </location>
</feature>
<dbReference type="InterPro" id="IPR003661">
    <property type="entry name" value="HisK_dim/P_dom"/>
</dbReference>
<comment type="subcellular location">
    <subcellularLocation>
        <location evidence="2">Membrane</location>
    </subcellularLocation>
</comment>
<comment type="caution">
    <text evidence="12">The sequence shown here is derived from an EMBL/GenBank/DDBJ whole genome shotgun (WGS) entry which is preliminary data.</text>
</comment>
<protein>
    <recommendedName>
        <fullName evidence="3">histidine kinase</fullName>
        <ecNumber evidence="3">2.7.13.3</ecNumber>
    </recommendedName>
</protein>
<dbReference type="SMART" id="SM00304">
    <property type="entry name" value="HAMP"/>
    <property type="match status" value="1"/>
</dbReference>
<gene>
    <name evidence="12" type="ORF">DSM106972_082710</name>
</gene>
<feature type="domain" description="Histidine kinase" evidence="10">
    <location>
        <begin position="382"/>
        <end position="636"/>
    </location>
</feature>
<evidence type="ECO:0000256" key="7">
    <source>
        <dbReference type="ARBA" id="ARBA00023012"/>
    </source>
</evidence>
<reference evidence="12" key="2">
    <citation type="journal article" date="2019" name="Genome Biol. Evol.">
        <title>Day and night: Metabolic profiles and evolutionary relationships of six axenic non-marine cyanobacteria.</title>
        <authorList>
            <person name="Will S.E."/>
            <person name="Henke P."/>
            <person name="Boedeker C."/>
            <person name="Huang S."/>
            <person name="Brinkmann H."/>
            <person name="Rohde M."/>
            <person name="Jarek M."/>
            <person name="Friedl T."/>
            <person name="Seufert S."/>
            <person name="Schumacher M."/>
            <person name="Overmann J."/>
            <person name="Neumann-Schaal M."/>
            <person name="Petersen J."/>
        </authorList>
    </citation>
    <scope>NUCLEOTIDE SEQUENCE [LARGE SCALE GENOMIC DNA]</scope>
    <source>
        <strain evidence="12">PCC 7102</strain>
    </source>
</reference>
<keyword evidence="13" id="KW-1185">Reference proteome</keyword>
<dbReference type="PANTHER" id="PTHR43065:SF50">
    <property type="entry name" value="HISTIDINE KINASE"/>
    <property type="match status" value="1"/>
</dbReference>
<dbReference type="InterPro" id="IPR003660">
    <property type="entry name" value="HAMP_dom"/>
</dbReference>
<name>A0A433UW17_9CYAN</name>
<proteinExistence type="predicted"/>
<keyword evidence="9" id="KW-0472">Membrane</keyword>
<feature type="transmembrane region" description="Helical" evidence="9">
    <location>
        <begin position="268"/>
        <end position="290"/>
    </location>
</feature>
<keyword evidence="5" id="KW-0808">Transferase</keyword>
<dbReference type="SUPFAM" id="SSF158472">
    <property type="entry name" value="HAMP domain-like"/>
    <property type="match status" value="1"/>
</dbReference>
<evidence type="ECO:0000256" key="6">
    <source>
        <dbReference type="ARBA" id="ARBA00022777"/>
    </source>
</evidence>
<keyword evidence="8" id="KW-0175">Coiled coil</keyword>
<comment type="catalytic activity">
    <reaction evidence="1">
        <text>ATP + protein L-histidine = ADP + protein N-phospho-L-histidine.</text>
        <dbReference type="EC" id="2.7.13.3"/>
    </reaction>
</comment>
<dbReference type="PROSITE" id="PS50885">
    <property type="entry name" value="HAMP"/>
    <property type="match status" value="1"/>
</dbReference>
<dbReference type="GO" id="GO:0000155">
    <property type="term" value="F:phosphorelay sensor kinase activity"/>
    <property type="evidence" value="ECO:0007669"/>
    <property type="project" value="InterPro"/>
</dbReference>
<dbReference type="InterPro" id="IPR005467">
    <property type="entry name" value="His_kinase_dom"/>
</dbReference>
<dbReference type="SMART" id="SM00387">
    <property type="entry name" value="HATPase_c"/>
    <property type="match status" value="1"/>
</dbReference>
<evidence type="ECO:0000256" key="2">
    <source>
        <dbReference type="ARBA" id="ARBA00004370"/>
    </source>
</evidence>
<evidence type="ECO:0000313" key="13">
    <source>
        <dbReference type="Proteomes" id="UP000271624"/>
    </source>
</evidence>
<accession>A0A433UW17</accession>
<feature type="transmembrane region" description="Helical" evidence="9">
    <location>
        <begin position="12"/>
        <end position="34"/>
    </location>
</feature>
<dbReference type="CDD" id="cd06225">
    <property type="entry name" value="HAMP"/>
    <property type="match status" value="1"/>
</dbReference>
<dbReference type="SUPFAM" id="SSF55874">
    <property type="entry name" value="ATPase domain of HSP90 chaperone/DNA topoisomerase II/histidine kinase"/>
    <property type="match status" value="1"/>
</dbReference>
<dbReference type="InterPro" id="IPR003594">
    <property type="entry name" value="HATPase_dom"/>
</dbReference>
<dbReference type="InterPro" id="IPR004358">
    <property type="entry name" value="Sig_transdc_His_kin-like_C"/>
</dbReference>
<evidence type="ECO:0000259" key="11">
    <source>
        <dbReference type="PROSITE" id="PS50885"/>
    </source>
</evidence>
<dbReference type="Proteomes" id="UP000271624">
    <property type="component" value="Unassembled WGS sequence"/>
</dbReference>
<dbReference type="SUPFAM" id="SSF58104">
    <property type="entry name" value="Methyl-accepting chemotaxis protein (MCP) signaling domain"/>
    <property type="match status" value="1"/>
</dbReference>
<dbReference type="EMBL" id="RSCL01000030">
    <property type="protein sequence ID" value="RUS98052.1"/>
    <property type="molecule type" value="Genomic_DNA"/>
</dbReference>
<evidence type="ECO:0000256" key="4">
    <source>
        <dbReference type="ARBA" id="ARBA00022553"/>
    </source>
</evidence>
<dbReference type="Pfam" id="PF02518">
    <property type="entry name" value="HATPase_c"/>
    <property type="match status" value="1"/>
</dbReference>
<dbReference type="PROSITE" id="PS50109">
    <property type="entry name" value="HIS_KIN"/>
    <property type="match status" value="1"/>
</dbReference>
<dbReference type="Gene3D" id="6.10.340.10">
    <property type="match status" value="1"/>
</dbReference>
<reference evidence="12" key="1">
    <citation type="submission" date="2018-12" db="EMBL/GenBank/DDBJ databases">
        <authorList>
            <person name="Will S."/>
            <person name="Neumann-Schaal M."/>
            <person name="Henke P."/>
        </authorList>
    </citation>
    <scope>NUCLEOTIDE SEQUENCE</scope>
    <source>
        <strain evidence="12">PCC 7102</strain>
    </source>
</reference>
<keyword evidence="9" id="KW-0812">Transmembrane</keyword>
<sequence>MRFAITKLPIVVKLLLPLLSTLLGVWTIGTFGFMKSYLQQEQQRETEDFTVLVSQDLQQKQELLQLQARWVADKNGLSQAITSENQTSLVQTLLPIQAALQLDLIKVVATDGTVLADLRQAEITQAKLLDTKISREASMGIEQSNVVFSLEQAPALLVGSISVKSDEKILGGVIVGTAITDNYLKKIRGNAKFEIVALRGSQVIASTLPGTRKAKWQLPQPQSSPTLVKVGTQEYFAKTTLLNANQDAEAQIALLTSVTSLKETEQRLWVSIGGFCLLASGIAFLVGIWISRWLRRRIQALTIATQALASGDLTTRIPVESSDEVGILAQGFNYMAEQLTSRDKKIYQQMQEIEATLQKLKQTQAQLIQSEKMSSLGQMVAGIAHEINNPNSFIRGNLTHARGYNQDILNLLSLYRENYPNPCETILENIETIELDFIVEDLSKIFSSMETGCDRITDIVLSLRNFSRLDEADFKCVDIYEGIESTLMIIKNRLKQQPKRDEIEIVKSYDNLPSIECYPGELNQVFLNILNNAIDIFDDGVGSEAVIRKPQIHIYTQFLSPEQIAICIKDNGRGMGEEVASKVFDPFFTTKPVGKGTGLGLSTCYQIIVEQHYGKISCYSQVGKGTEFRIEIPVKQAKIQAI</sequence>
<dbReference type="Gene3D" id="3.30.565.10">
    <property type="entry name" value="Histidine kinase-like ATPase, C-terminal domain"/>
    <property type="match status" value="1"/>
</dbReference>
<dbReference type="PANTHER" id="PTHR43065">
    <property type="entry name" value="SENSOR HISTIDINE KINASE"/>
    <property type="match status" value="1"/>
</dbReference>
<evidence type="ECO:0000256" key="3">
    <source>
        <dbReference type="ARBA" id="ARBA00012438"/>
    </source>
</evidence>
<evidence type="ECO:0000256" key="5">
    <source>
        <dbReference type="ARBA" id="ARBA00022679"/>
    </source>
</evidence>
<dbReference type="PRINTS" id="PR00344">
    <property type="entry name" value="BCTRLSENSOR"/>
</dbReference>
<dbReference type="Pfam" id="PF00672">
    <property type="entry name" value="HAMP"/>
    <property type="match status" value="1"/>
</dbReference>
<keyword evidence="6" id="KW-0418">Kinase</keyword>
<evidence type="ECO:0000256" key="9">
    <source>
        <dbReference type="SAM" id="Phobius"/>
    </source>
</evidence>